<proteinExistence type="predicted"/>
<dbReference type="RefSeq" id="WP_015185485.1">
    <property type="nucleotide sequence ID" value="NC_019738.1"/>
</dbReference>
<keyword evidence="1" id="KW-1133">Transmembrane helix</keyword>
<feature type="transmembrane region" description="Helical" evidence="1">
    <location>
        <begin position="66"/>
        <end position="85"/>
    </location>
</feature>
<dbReference type="eggNOG" id="ENOG502Z987">
    <property type="taxonomic scope" value="Bacteria"/>
</dbReference>
<accession>K9WNG5</accession>
<evidence type="ECO:0000313" key="2">
    <source>
        <dbReference type="EMBL" id="AFZ21356.1"/>
    </source>
</evidence>
<dbReference type="HOGENOM" id="CLU_540595_0_0_3"/>
<feature type="transmembrane region" description="Helical" evidence="1">
    <location>
        <begin position="37"/>
        <end position="54"/>
    </location>
</feature>
<feature type="transmembrane region" description="Helical" evidence="1">
    <location>
        <begin position="470"/>
        <end position="492"/>
    </location>
</feature>
<protein>
    <recommendedName>
        <fullName evidence="4">Oligosaccharide repeat unit polymerase</fullName>
    </recommendedName>
</protein>
<keyword evidence="1" id="KW-0472">Membrane</keyword>
<feature type="transmembrane region" description="Helical" evidence="1">
    <location>
        <begin position="420"/>
        <end position="439"/>
    </location>
</feature>
<feature type="transmembrane region" description="Helical" evidence="1">
    <location>
        <begin position="269"/>
        <end position="285"/>
    </location>
</feature>
<dbReference type="KEGG" id="mic:Mic7113_5731"/>
<evidence type="ECO:0000256" key="1">
    <source>
        <dbReference type="SAM" id="Phobius"/>
    </source>
</evidence>
<dbReference type="EMBL" id="CP003630">
    <property type="protein sequence ID" value="AFZ21356.1"/>
    <property type="molecule type" value="Genomic_DNA"/>
</dbReference>
<dbReference type="Proteomes" id="UP000010471">
    <property type="component" value="Chromosome"/>
</dbReference>
<keyword evidence="3" id="KW-1185">Reference proteome</keyword>
<feature type="transmembrane region" description="Helical" evidence="1">
    <location>
        <begin position="91"/>
        <end position="111"/>
    </location>
</feature>
<keyword evidence="1" id="KW-0812">Transmembrane</keyword>
<feature type="transmembrane region" description="Helical" evidence="1">
    <location>
        <begin position="123"/>
        <end position="146"/>
    </location>
</feature>
<reference evidence="2 3" key="1">
    <citation type="submission" date="2012-06" db="EMBL/GenBank/DDBJ databases">
        <title>Finished chromosome of genome of Microcoleus sp. PCC 7113.</title>
        <authorList>
            <consortium name="US DOE Joint Genome Institute"/>
            <person name="Gugger M."/>
            <person name="Coursin T."/>
            <person name="Rippka R."/>
            <person name="Tandeau De Marsac N."/>
            <person name="Huntemann M."/>
            <person name="Wei C.-L."/>
            <person name="Han J."/>
            <person name="Detter J.C."/>
            <person name="Han C."/>
            <person name="Tapia R."/>
            <person name="Chen A."/>
            <person name="Kyrpides N."/>
            <person name="Mavromatis K."/>
            <person name="Markowitz V."/>
            <person name="Szeto E."/>
            <person name="Ivanova N."/>
            <person name="Pagani I."/>
            <person name="Pati A."/>
            <person name="Goodwin L."/>
            <person name="Nordberg H.P."/>
            <person name="Cantor M.N."/>
            <person name="Hua S.X."/>
            <person name="Woyke T."/>
            <person name="Kerfeld C.A."/>
        </authorList>
    </citation>
    <scope>NUCLEOTIDE SEQUENCE [LARGE SCALE GENOMIC DNA]</scope>
    <source>
        <strain evidence="2 3">PCC 7113</strain>
    </source>
</reference>
<organism evidence="2 3">
    <name type="scientific">Allocoleopsis franciscana PCC 7113</name>
    <dbReference type="NCBI Taxonomy" id="1173027"/>
    <lineage>
        <taxon>Bacteria</taxon>
        <taxon>Bacillati</taxon>
        <taxon>Cyanobacteriota</taxon>
        <taxon>Cyanophyceae</taxon>
        <taxon>Coleofasciculales</taxon>
        <taxon>Coleofasciculaceae</taxon>
        <taxon>Allocoleopsis</taxon>
        <taxon>Allocoleopsis franciscana</taxon>
    </lineage>
</organism>
<sequence>MYDYDPTQPSPEQLQKQWKSILKEQKKQLANRRYLKRLRWVLLFALVAGSGYLLDKRPASLSLDKGLLALGITWMGFLPSLQYLLDRNRPPMPFFPLVGIFYATSFGLPMFSSAKAVEERWSITNISVTALTVVLLGVAGMNLAFFTSKSSLWKKVSPIRLSESYTVGRLLTLLWVLLWSHIAFIYIPAIRQIPSIGHFLEPVGYLAYGMFFILYSRGLLPSIQTWILVGLCVPLEIVQRFTSGSLAQLMLLGLFTIIVIFYERKRIPIIFISITLVFFMAFNSVKGEYRNLVWFGGSASYLSPVEKAQLFIDLALKHYQNQGLTSNDDSSVDSTDGVISRTAHIIVFSAVVEDTPAKVPYWGGETYLPLLTSFIPRALLPNKPIDNTGNTFGRRYNYLARNDFTTSFNLPWIVEMYANFGTWGVLIGMSLVGALLAFLDQKFNHSGMSSLEFVIGTTILFRLIYQESNFSLMIGGLIPFGVALYVLFRLFLSGQKKPVSLIHD</sequence>
<feature type="transmembrane region" description="Helical" evidence="1">
    <location>
        <begin position="199"/>
        <end position="220"/>
    </location>
</feature>
<dbReference type="OrthoDB" id="502584at2"/>
<dbReference type="AlphaFoldDB" id="K9WNG5"/>
<name>K9WNG5_9CYAN</name>
<feature type="transmembrane region" description="Helical" evidence="1">
    <location>
        <begin position="240"/>
        <end position="262"/>
    </location>
</feature>
<evidence type="ECO:0000313" key="3">
    <source>
        <dbReference type="Proteomes" id="UP000010471"/>
    </source>
</evidence>
<dbReference type="STRING" id="1173027.Mic7113_5731"/>
<evidence type="ECO:0008006" key="4">
    <source>
        <dbReference type="Google" id="ProtNLM"/>
    </source>
</evidence>
<gene>
    <name evidence="2" type="ORF">Mic7113_5731</name>
</gene>
<feature type="transmembrane region" description="Helical" evidence="1">
    <location>
        <begin position="166"/>
        <end position="187"/>
    </location>
</feature>